<evidence type="ECO:0000313" key="1">
    <source>
        <dbReference type="EMBL" id="SEH99906.1"/>
    </source>
</evidence>
<organism evidence="1 2">
    <name type="scientific">Akkermansia glycaniphila</name>
    <dbReference type="NCBI Taxonomy" id="1679444"/>
    <lineage>
        <taxon>Bacteria</taxon>
        <taxon>Pseudomonadati</taxon>
        <taxon>Verrucomicrobiota</taxon>
        <taxon>Verrucomicrobiia</taxon>
        <taxon>Verrucomicrobiales</taxon>
        <taxon>Akkermansiaceae</taxon>
        <taxon>Akkermansia</taxon>
    </lineage>
</organism>
<dbReference type="KEGG" id="agl:PYTT_2442"/>
<dbReference type="Proteomes" id="UP000176204">
    <property type="component" value="Chromosome I"/>
</dbReference>
<dbReference type="EMBL" id="LT629973">
    <property type="protein sequence ID" value="SEH99906.1"/>
    <property type="molecule type" value="Genomic_DNA"/>
</dbReference>
<protein>
    <submittedName>
        <fullName evidence="1">Uncharacterized protein</fullName>
    </submittedName>
</protein>
<keyword evidence="2" id="KW-1185">Reference proteome</keyword>
<evidence type="ECO:0000313" key="2">
    <source>
        <dbReference type="Proteomes" id="UP000176204"/>
    </source>
</evidence>
<reference evidence="2" key="1">
    <citation type="submission" date="2016-09" db="EMBL/GenBank/DDBJ databases">
        <authorList>
            <person name="Koehorst J."/>
        </authorList>
    </citation>
    <scope>NUCLEOTIDE SEQUENCE [LARGE SCALE GENOMIC DNA]</scope>
</reference>
<sequence length="75" mass="8731">MSNVNDRIDAGTRISGLTVGDLKKELEIWLDDMVIAMNGLTFYRFKQRDDKLLQMEFNQVVYLDDLGIVRIQHVD</sequence>
<proteinExistence type="predicted"/>
<name>A0A1C7PB43_9BACT</name>
<dbReference type="RefSeq" id="WP_067776640.1">
    <property type="nucleotide sequence ID" value="NZ_LIGX01000029.1"/>
</dbReference>
<dbReference type="AlphaFoldDB" id="A0A1C7PB43"/>
<gene>
    <name evidence="1" type="ORF">PYTT_2442</name>
</gene>
<accession>A0A1C7PB43</accession>
<dbReference type="OrthoDB" id="1451772at2"/>